<dbReference type="PROSITE" id="PS50142">
    <property type="entry name" value="RNASE_3_2"/>
    <property type="match status" value="1"/>
</dbReference>
<dbReference type="InterPro" id="IPR000999">
    <property type="entry name" value="RNase_III_dom"/>
</dbReference>
<evidence type="ECO:0000259" key="2">
    <source>
        <dbReference type="PROSITE" id="PS50142"/>
    </source>
</evidence>
<organism evidence="3 4">
    <name type="scientific">Cinchona calisaya</name>
    <dbReference type="NCBI Taxonomy" id="153742"/>
    <lineage>
        <taxon>Eukaryota</taxon>
        <taxon>Viridiplantae</taxon>
        <taxon>Streptophyta</taxon>
        <taxon>Embryophyta</taxon>
        <taxon>Tracheophyta</taxon>
        <taxon>Spermatophyta</taxon>
        <taxon>Magnoliopsida</taxon>
        <taxon>eudicotyledons</taxon>
        <taxon>Gunneridae</taxon>
        <taxon>Pentapetalae</taxon>
        <taxon>asterids</taxon>
        <taxon>lamiids</taxon>
        <taxon>Gentianales</taxon>
        <taxon>Rubiaceae</taxon>
        <taxon>Cinchonoideae</taxon>
        <taxon>Cinchoneae</taxon>
        <taxon>Cinchona</taxon>
    </lineage>
</organism>
<feature type="domain" description="RNase III" evidence="2">
    <location>
        <begin position="45"/>
        <end position="163"/>
    </location>
</feature>
<dbReference type="AlphaFoldDB" id="A0ABD2Z054"/>
<gene>
    <name evidence="3" type="ORF">ACH5RR_025618</name>
</gene>
<dbReference type="InterPro" id="IPR036389">
    <property type="entry name" value="RNase_III_sf"/>
</dbReference>
<keyword evidence="4" id="KW-1185">Reference proteome</keyword>
<dbReference type="Pfam" id="PF14622">
    <property type="entry name" value="Ribonucleas_3_3"/>
    <property type="match status" value="1"/>
</dbReference>
<accession>A0ABD2Z054</accession>
<dbReference type="Gene3D" id="1.10.1520.10">
    <property type="entry name" value="Ribonuclease III domain"/>
    <property type="match status" value="1"/>
</dbReference>
<sequence>MRSGDLYSFLLLLSLTLYSVHLYQVQSLRLSSFPAEPFSPFSIALKTLQSDINYTFENVQLLGRAMTHASYSEENNRALSILGSGVIESSMVLQLVDKNLDISAKDLNHRISEFSKEASCAADGMRLRLEKVIRVSSKTNSSAPGVVCGAYRAIFGAVALDTESLDTAGRVFLGIWEDQVGKATAM</sequence>
<evidence type="ECO:0000313" key="4">
    <source>
        <dbReference type="Proteomes" id="UP001630127"/>
    </source>
</evidence>
<proteinExistence type="predicted"/>
<name>A0ABD2Z054_9GENT</name>
<protein>
    <recommendedName>
        <fullName evidence="2">RNase III domain-containing protein</fullName>
    </recommendedName>
</protein>
<feature type="chain" id="PRO_5044757568" description="RNase III domain-containing protein" evidence="1">
    <location>
        <begin position="23"/>
        <end position="186"/>
    </location>
</feature>
<evidence type="ECO:0000256" key="1">
    <source>
        <dbReference type="SAM" id="SignalP"/>
    </source>
</evidence>
<dbReference type="SUPFAM" id="SSF69065">
    <property type="entry name" value="RNase III domain-like"/>
    <property type="match status" value="1"/>
</dbReference>
<dbReference type="Proteomes" id="UP001630127">
    <property type="component" value="Unassembled WGS sequence"/>
</dbReference>
<feature type="signal peptide" evidence="1">
    <location>
        <begin position="1"/>
        <end position="22"/>
    </location>
</feature>
<keyword evidence="1" id="KW-0732">Signal</keyword>
<evidence type="ECO:0000313" key="3">
    <source>
        <dbReference type="EMBL" id="KAL3512901.1"/>
    </source>
</evidence>
<dbReference type="SMART" id="SM00535">
    <property type="entry name" value="RIBOc"/>
    <property type="match status" value="1"/>
</dbReference>
<dbReference type="EMBL" id="JBJUIK010000011">
    <property type="protein sequence ID" value="KAL3512901.1"/>
    <property type="molecule type" value="Genomic_DNA"/>
</dbReference>
<comment type="caution">
    <text evidence="3">The sequence shown here is derived from an EMBL/GenBank/DDBJ whole genome shotgun (WGS) entry which is preliminary data.</text>
</comment>
<reference evidence="3 4" key="1">
    <citation type="submission" date="2024-11" db="EMBL/GenBank/DDBJ databases">
        <title>A near-complete genome assembly of Cinchona calisaya.</title>
        <authorList>
            <person name="Lian D.C."/>
            <person name="Zhao X.W."/>
            <person name="Wei L."/>
        </authorList>
    </citation>
    <scope>NUCLEOTIDE SEQUENCE [LARGE SCALE GENOMIC DNA]</scope>
    <source>
        <tissue evidence="3">Nenye</tissue>
    </source>
</reference>